<reference evidence="2" key="1">
    <citation type="submission" date="2019-11" db="EMBL/GenBank/DDBJ databases">
        <title>Genome sequence of Heliorestis convoluta strain HH, an alkaliphilic and minimalistic phototrophic bacterium from a soda lake in Egypt.</title>
        <authorList>
            <person name="Dewey E.D."/>
            <person name="Stokes L.M."/>
            <person name="Burchell B.M."/>
            <person name="Shaffer K.N."/>
            <person name="Huntington A.M."/>
            <person name="Baker J.M."/>
            <person name="Nadendla S."/>
            <person name="Giglio M.G."/>
            <person name="Touchman J.W."/>
            <person name="Blankenship R.E."/>
            <person name="Madigan M.T."/>
            <person name="Sattley W.M."/>
        </authorList>
    </citation>
    <scope>NUCLEOTIDE SEQUENCE [LARGE SCALE GENOMIC DNA]</scope>
    <source>
        <strain evidence="2">HH</strain>
    </source>
</reference>
<proteinExistence type="predicted"/>
<evidence type="ECO:0000313" key="2">
    <source>
        <dbReference type="Proteomes" id="UP000366051"/>
    </source>
</evidence>
<name>A0A5Q2MY85_9FIRM</name>
<dbReference type="AlphaFoldDB" id="A0A5Q2MY85"/>
<protein>
    <recommendedName>
        <fullName evidence="3">Thymidylate synthase ThyX</fullName>
    </recommendedName>
</protein>
<sequence length="309" mass="35826">MNKFMIDIEALTKNSNVHLNQERIDDIKNIEKFINENYVAEGYRPVQSGRVIVLRNTDKGRKSSAFASALYLGKYDDMNNTDRFLKGMVRAGHSYEPIRGETISFLYICVGKPTYDHLITYTIRNRRVAGGLRANKPWGFVIPEEAKDKQVYRRLMESQLACCEALVQGAEREKDEGKRAEQLQAVRSLYPTGVIVPPFMLDFSEEALAKHIFKQRIWEKGAQGETVEIVQDMYDALYQLDPEKWSCIKEYHGPHIVSHNRAMQKLREQRPKLGQLLKQIKNDQTDVYDLDVYELLMTTVGRLPKTMWE</sequence>
<gene>
    <name evidence="1" type="ORF">FTV88_1578</name>
</gene>
<dbReference type="RefSeq" id="WP_153725010.1">
    <property type="nucleotide sequence ID" value="NZ_CP045875.1"/>
</dbReference>
<organism evidence="1 2">
    <name type="scientific">Heliorestis convoluta</name>
    <dbReference type="NCBI Taxonomy" id="356322"/>
    <lineage>
        <taxon>Bacteria</taxon>
        <taxon>Bacillati</taxon>
        <taxon>Bacillota</taxon>
        <taxon>Clostridia</taxon>
        <taxon>Eubacteriales</taxon>
        <taxon>Heliobacteriaceae</taxon>
        <taxon>Heliorestis</taxon>
    </lineage>
</organism>
<dbReference type="KEGG" id="hcv:FTV88_1578"/>
<keyword evidence="2" id="KW-1185">Reference proteome</keyword>
<evidence type="ECO:0008006" key="3">
    <source>
        <dbReference type="Google" id="ProtNLM"/>
    </source>
</evidence>
<dbReference type="EMBL" id="CP045875">
    <property type="protein sequence ID" value="QGG47678.1"/>
    <property type="molecule type" value="Genomic_DNA"/>
</dbReference>
<evidence type="ECO:0000313" key="1">
    <source>
        <dbReference type="EMBL" id="QGG47678.1"/>
    </source>
</evidence>
<accession>A0A5Q2MY85</accession>
<dbReference type="OrthoDB" id="2372119at2"/>
<dbReference type="Proteomes" id="UP000366051">
    <property type="component" value="Chromosome"/>
</dbReference>